<feature type="domain" description="UspA" evidence="2">
    <location>
        <begin position="205"/>
        <end position="275"/>
    </location>
</feature>
<dbReference type="PRINTS" id="PR01438">
    <property type="entry name" value="UNVRSLSTRESS"/>
</dbReference>
<feature type="domain" description="UspA" evidence="2">
    <location>
        <begin position="4"/>
        <end position="146"/>
    </location>
</feature>
<proteinExistence type="inferred from homology"/>
<comment type="similarity">
    <text evidence="1">Belongs to the universal stress protein A family.</text>
</comment>
<organism evidence="3 4">
    <name type="scientific">Rivibacter subsaxonicus</name>
    <dbReference type="NCBI Taxonomy" id="457575"/>
    <lineage>
        <taxon>Bacteria</taxon>
        <taxon>Pseudomonadati</taxon>
        <taxon>Pseudomonadota</taxon>
        <taxon>Betaproteobacteria</taxon>
        <taxon>Burkholderiales</taxon>
        <taxon>Rivibacter</taxon>
    </lineage>
</organism>
<evidence type="ECO:0000259" key="2">
    <source>
        <dbReference type="Pfam" id="PF00582"/>
    </source>
</evidence>
<evidence type="ECO:0000313" key="3">
    <source>
        <dbReference type="EMBL" id="RZU02575.1"/>
    </source>
</evidence>
<protein>
    <submittedName>
        <fullName evidence="3">Nucleotide-binding universal stress UspA family protein</fullName>
    </submittedName>
</protein>
<gene>
    <name evidence="3" type="ORF">EV670_0603</name>
</gene>
<dbReference type="OrthoDB" id="9804721at2"/>
<dbReference type="PANTHER" id="PTHR46268">
    <property type="entry name" value="STRESS RESPONSE PROTEIN NHAX"/>
    <property type="match status" value="1"/>
</dbReference>
<keyword evidence="4" id="KW-1185">Reference proteome</keyword>
<evidence type="ECO:0000256" key="1">
    <source>
        <dbReference type="ARBA" id="ARBA00008791"/>
    </source>
</evidence>
<evidence type="ECO:0000313" key="4">
    <source>
        <dbReference type="Proteomes" id="UP000293671"/>
    </source>
</evidence>
<dbReference type="RefSeq" id="WP_130430326.1">
    <property type="nucleotide sequence ID" value="NZ_SHKP01000004.1"/>
</dbReference>
<dbReference type="EMBL" id="SHKP01000004">
    <property type="protein sequence ID" value="RZU02575.1"/>
    <property type="molecule type" value="Genomic_DNA"/>
</dbReference>
<reference evidence="3 4" key="1">
    <citation type="submission" date="2019-02" db="EMBL/GenBank/DDBJ databases">
        <title>Genomic Encyclopedia of Type Strains, Phase IV (KMG-IV): sequencing the most valuable type-strain genomes for metagenomic binning, comparative biology and taxonomic classification.</title>
        <authorList>
            <person name="Goeker M."/>
        </authorList>
    </citation>
    <scope>NUCLEOTIDE SEQUENCE [LARGE SCALE GENOMIC DNA]</scope>
    <source>
        <strain evidence="3 4">DSM 19570</strain>
    </source>
</reference>
<dbReference type="InterPro" id="IPR006016">
    <property type="entry name" value="UspA"/>
</dbReference>
<dbReference type="CDD" id="cd00293">
    <property type="entry name" value="USP-like"/>
    <property type="match status" value="1"/>
</dbReference>
<dbReference type="Pfam" id="PF00582">
    <property type="entry name" value="Usp"/>
    <property type="match status" value="2"/>
</dbReference>
<name>A0A4Q7W160_9BURK</name>
<dbReference type="PANTHER" id="PTHR46268:SF15">
    <property type="entry name" value="UNIVERSAL STRESS PROTEIN HP_0031"/>
    <property type="match status" value="1"/>
</dbReference>
<accession>A0A4Q7W160</accession>
<dbReference type="AlphaFoldDB" id="A0A4Q7W160"/>
<dbReference type="SUPFAM" id="SSF52402">
    <property type="entry name" value="Adenine nucleotide alpha hydrolases-like"/>
    <property type="match status" value="2"/>
</dbReference>
<dbReference type="Proteomes" id="UP000293671">
    <property type="component" value="Unassembled WGS sequence"/>
</dbReference>
<sequence length="275" mass="29102">MSEFKSILLHLDGSDNDPRCARVARALAAQHGARLSAQFAVMPITSQLPVVMGGASAIYPLIEELQAQRRQRARAIFEDLAGGVAPTRWIEAGTEPLIESVVRQALSADLLVLGQHNPTDPNGGGVPADFAESVLVSAGRPTLVVPYAGEIDGEPGREPLVAWKPARESARALVAALPMLRNARRVHLVAAPGVSPEQRNELLDYLRLHGVTAPVEQHGALARDVGNGLLSLAADANADLLVMGCYGHSRARELVLGGASRTVLASMTVPVLMVH</sequence>
<dbReference type="Gene3D" id="3.40.50.12370">
    <property type="match status" value="1"/>
</dbReference>
<dbReference type="InterPro" id="IPR006015">
    <property type="entry name" value="Universal_stress_UspA"/>
</dbReference>
<comment type="caution">
    <text evidence="3">The sequence shown here is derived from an EMBL/GenBank/DDBJ whole genome shotgun (WGS) entry which is preliminary data.</text>
</comment>